<dbReference type="SMART" id="SM00861">
    <property type="entry name" value="Transket_pyr"/>
    <property type="match status" value="1"/>
</dbReference>
<dbReference type="EMBL" id="MFRA01000001">
    <property type="protein sequence ID" value="OGH93352.1"/>
    <property type="molecule type" value="Genomic_DNA"/>
</dbReference>
<dbReference type="Pfam" id="PF02779">
    <property type="entry name" value="Transket_pyr"/>
    <property type="match status" value="1"/>
</dbReference>
<dbReference type="GO" id="GO:0046872">
    <property type="term" value="F:metal ion binding"/>
    <property type="evidence" value="ECO:0007669"/>
    <property type="project" value="UniProtKB-KW"/>
</dbReference>
<evidence type="ECO:0000256" key="1">
    <source>
        <dbReference type="ARBA" id="ARBA00001946"/>
    </source>
</evidence>
<dbReference type="InterPro" id="IPR029061">
    <property type="entry name" value="THDP-binding"/>
</dbReference>
<dbReference type="GO" id="GO:0004802">
    <property type="term" value="F:transketolase activity"/>
    <property type="evidence" value="ECO:0007669"/>
    <property type="project" value="UniProtKB-EC"/>
</dbReference>
<dbReference type="InterPro" id="IPR009014">
    <property type="entry name" value="Transketo_C/PFOR_II"/>
</dbReference>
<comment type="caution">
    <text evidence="10">The sequence shown here is derived from an EMBL/GenBank/DDBJ whole genome shotgun (WGS) entry which is preliminary data.</text>
</comment>
<dbReference type="InterPro" id="IPR005475">
    <property type="entry name" value="Transketolase-like_Pyr-bd"/>
</dbReference>
<evidence type="ECO:0000256" key="7">
    <source>
        <dbReference type="ARBA" id="ARBA00023052"/>
    </source>
</evidence>
<dbReference type="Gene3D" id="3.40.50.970">
    <property type="match status" value="2"/>
</dbReference>
<keyword evidence="5" id="KW-0479">Metal-binding</keyword>
<dbReference type="SUPFAM" id="SSF52922">
    <property type="entry name" value="TK C-terminal domain-like"/>
    <property type="match status" value="1"/>
</dbReference>
<comment type="similarity">
    <text evidence="3">Belongs to the transketolase family.</text>
</comment>
<dbReference type="GO" id="GO:0005829">
    <property type="term" value="C:cytosol"/>
    <property type="evidence" value="ECO:0007669"/>
    <property type="project" value="TreeGrafter"/>
</dbReference>
<dbReference type="STRING" id="1798705.A2563_01955"/>
<comment type="catalytic activity">
    <reaction evidence="8">
        <text>D-sedoheptulose 7-phosphate + D-glyceraldehyde 3-phosphate = aldehydo-D-ribose 5-phosphate + D-xylulose 5-phosphate</text>
        <dbReference type="Rhea" id="RHEA:10508"/>
        <dbReference type="ChEBI" id="CHEBI:57483"/>
        <dbReference type="ChEBI" id="CHEBI:57737"/>
        <dbReference type="ChEBI" id="CHEBI:58273"/>
        <dbReference type="ChEBI" id="CHEBI:59776"/>
        <dbReference type="EC" id="2.2.1.1"/>
    </reaction>
</comment>
<dbReference type="SUPFAM" id="SSF52518">
    <property type="entry name" value="Thiamin diphosphate-binding fold (THDP-binding)"/>
    <property type="match status" value="2"/>
</dbReference>
<evidence type="ECO:0000256" key="3">
    <source>
        <dbReference type="ARBA" id="ARBA00007131"/>
    </source>
</evidence>
<evidence type="ECO:0000256" key="8">
    <source>
        <dbReference type="ARBA" id="ARBA00049473"/>
    </source>
</evidence>
<dbReference type="Pfam" id="PF00456">
    <property type="entry name" value="Transketolase_N"/>
    <property type="match status" value="1"/>
</dbReference>
<evidence type="ECO:0000256" key="4">
    <source>
        <dbReference type="ARBA" id="ARBA00022679"/>
    </source>
</evidence>
<dbReference type="InterPro" id="IPR020826">
    <property type="entry name" value="Transketolase_BS"/>
</dbReference>
<proteinExistence type="inferred from homology"/>
<dbReference type="PANTHER" id="PTHR43522:SF2">
    <property type="entry name" value="TRANSKETOLASE 1-RELATED"/>
    <property type="match status" value="1"/>
</dbReference>
<comment type="cofactor">
    <cofactor evidence="1">
        <name>Mg(2+)</name>
        <dbReference type="ChEBI" id="CHEBI:18420"/>
    </cofactor>
</comment>
<dbReference type="PROSITE" id="PS00802">
    <property type="entry name" value="TRANSKETOLASE_2"/>
    <property type="match status" value="1"/>
</dbReference>
<name>A0A1F6PB16_9BACT</name>
<evidence type="ECO:0000259" key="9">
    <source>
        <dbReference type="SMART" id="SM00861"/>
    </source>
</evidence>
<evidence type="ECO:0000313" key="10">
    <source>
        <dbReference type="EMBL" id="OGH93352.1"/>
    </source>
</evidence>
<evidence type="ECO:0000256" key="6">
    <source>
        <dbReference type="ARBA" id="ARBA00022842"/>
    </source>
</evidence>
<dbReference type="InterPro" id="IPR033247">
    <property type="entry name" value="Transketolase_fam"/>
</dbReference>
<accession>A0A1F6PB16</accession>
<dbReference type="GO" id="GO:0006098">
    <property type="term" value="P:pentose-phosphate shunt"/>
    <property type="evidence" value="ECO:0007669"/>
    <property type="project" value="TreeGrafter"/>
</dbReference>
<reference evidence="10 11" key="1">
    <citation type="journal article" date="2016" name="Nat. Commun.">
        <title>Thousands of microbial genomes shed light on interconnected biogeochemical processes in an aquifer system.</title>
        <authorList>
            <person name="Anantharaman K."/>
            <person name="Brown C.T."/>
            <person name="Hug L.A."/>
            <person name="Sharon I."/>
            <person name="Castelle C.J."/>
            <person name="Probst A.J."/>
            <person name="Thomas B.C."/>
            <person name="Singh A."/>
            <person name="Wilkins M.J."/>
            <person name="Karaoz U."/>
            <person name="Brodie E.L."/>
            <person name="Williams K.H."/>
            <person name="Hubbard S.S."/>
            <person name="Banfield J.F."/>
        </authorList>
    </citation>
    <scope>NUCLEOTIDE SEQUENCE [LARGE SCALE GENOMIC DNA]</scope>
</reference>
<evidence type="ECO:0000256" key="2">
    <source>
        <dbReference type="ARBA" id="ARBA00001964"/>
    </source>
</evidence>
<dbReference type="PANTHER" id="PTHR43522">
    <property type="entry name" value="TRANSKETOLASE"/>
    <property type="match status" value="1"/>
</dbReference>
<gene>
    <name evidence="10" type="ORF">A2563_01955</name>
</gene>
<keyword evidence="7" id="KW-0786">Thiamine pyrophosphate</keyword>
<organism evidence="10 11">
    <name type="scientific">Candidatus Magasanikbacteria bacterium RIFOXYD1_FULL_40_23</name>
    <dbReference type="NCBI Taxonomy" id="1798705"/>
    <lineage>
        <taxon>Bacteria</taxon>
        <taxon>Candidatus Magasanikiibacteriota</taxon>
    </lineage>
</organism>
<evidence type="ECO:0000256" key="5">
    <source>
        <dbReference type="ARBA" id="ARBA00022723"/>
    </source>
</evidence>
<feature type="domain" description="Transketolase-like pyrimidine-binding" evidence="9">
    <location>
        <begin position="411"/>
        <end position="595"/>
    </location>
</feature>
<dbReference type="Proteomes" id="UP000176634">
    <property type="component" value="Unassembled WGS sequence"/>
</dbReference>
<protein>
    <recommendedName>
        <fullName evidence="9">Transketolase-like pyrimidine-binding domain-containing protein</fullName>
    </recommendedName>
</protein>
<evidence type="ECO:0000313" key="11">
    <source>
        <dbReference type="Proteomes" id="UP000176634"/>
    </source>
</evidence>
<keyword evidence="4" id="KW-0808">Transferase</keyword>
<dbReference type="InterPro" id="IPR005474">
    <property type="entry name" value="Transketolase_N"/>
</dbReference>
<sequence length="759" mass="83852">MSYNLLDKKDLEKFKKKEKDRVKFEFAGAEYLNIKDLKLENLDGIDVVRLDKLAKVIRGLIFAAVEAGQSGHPGSSGKVEQFLAMTLSGVMAFDPINPKNPGRDRLIWSAGHCTPLLFAGQALYYEILKRTGRQFSEAVIKAVLPQDLLRFRHADGPQGHAEAQYPYSDFTTGPSGHGFAAAGGMALAHSSCGLDTKTWVFMGDAESEEGMTYEARNIIATNGLKNMIVSLDYNHFGIDAEIEQVISSPYINHWLGLGWNVIETNGHNVLEMVYAYRLAAQGFENGQPTVIICHTLKGKGYGSKENTAASHGSPVKHDEYVSIMKKLGFNIPGEQGRVLEDIQEVLVNITPEDEKYILERLEIGAQKIVPEHSLVNQMKKALDGRPFVQPLSIKRPKVLPPELVFKAGEKISTRKAVQAWFAWYMKQTAFFYAGAGDLAKSVFTNSAEEVYGLISKENPFGRGIRYGIAEQNMAMMGAAITQDILPGGYKPVSVFGTFAVFTNMMANSIRLAVIGNHLNPETKGFFICLAAHDGPETGEDGPTHQGMYWMSLYNALPGIKVYKPLDANETVEMLFGALEKGEPIVLSAYRPEQPVIDRSEVPEAIEANNGAYVYKQFSNVVIPSEAVADEGSIPKNKKIVLAISGMQVLKNTLEILPELEAQGFDVKIIAVTSPELFEDLRKNNPEKAQSILADEERGLVVTLHNGWPGFLYPFMLPVDYDKKAIGITQYLKSGNVEELYDLADMNPNDIKEKILKAIK</sequence>
<dbReference type="CDD" id="cd07033">
    <property type="entry name" value="TPP_PYR_DXS_TK_like"/>
    <property type="match status" value="1"/>
</dbReference>
<dbReference type="AlphaFoldDB" id="A0A1F6PB16"/>
<keyword evidence="6" id="KW-0460">Magnesium</keyword>
<comment type="cofactor">
    <cofactor evidence="2">
        <name>thiamine diphosphate</name>
        <dbReference type="ChEBI" id="CHEBI:58937"/>
    </cofactor>
</comment>
<dbReference type="Gene3D" id="3.40.50.920">
    <property type="match status" value="1"/>
</dbReference>